<protein>
    <submittedName>
        <fullName evidence="2">Arabinogalactan protein</fullName>
    </submittedName>
</protein>
<dbReference type="PaxDb" id="73239-Q7RPB0"/>
<accession>Q7RPB0</accession>
<keyword evidence="1" id="KW-1133">Transmembrane helix</keyword>
<dbReference type="Proteomes" id="UP000008553">
    <property type="component" value="Unassembled WGS sequence"/>
</dbReference>
<comment type="caution">
    <text evidence="2">The sequence shown here is derived from an EMBL/GenBank/DDBJ whole genome shotgun (WGS) entry which is preliminary data.</text>
</comment>
<keyword evidence="1" id="KW-0812">Transmembrane</keyword>
<evidence type="ECO:0000313" key="3">
    <source>
        <dbReference type="Proteomes" id="UP000008553"/>
    </source>
</evidence>
<evidence type="ECO:0000256" key="1">
    <source>
        <dbReference type="SAM" id="Phobius"/>
    </source>
</evidence>
<organism evidence="2 3">
    <name type="scientific">Plasmodium yoelii yoelii</name>
    <dbReference type="NCBI Taxonomy" id="73239"/>
    <lineage>
        <taxon>Eukaryota</taxon>
        <taxon>Sar</taxon>
        <taxon>Alveolata</taxon>
        <taxon>Apicomplexa</taxon>
        <taxon>Aconoidasida</taxon>
        <taxon>Haemosporida</taxon>
        <taxon>Plasmodiidae</taxon>
        <taxon>Plasmodium</taxon>
        <taxon>Plasmodium (Vinckeia)</taxon>
    </lineage>
</organism>
<dbReference type="STRING" id="73239.Q7RPB0"/>
<dbReference type="EMBL" id="AABL01000411">
    <property type="protein sequence ID" value="EAA20893.1"/>
    <property type="molecule type" value="Genomic_DNA"/>
</dbReference>
<feature type="transmembrane region" description="Helical" evidence="1">
    <location>
        <begin position="386"/>
        <end position="405"/>
    </location>
</feature>
<dbReference type="FunCoup" id="Q7RPB0">
    <property type="interactions" value="453"/>
</dbReference>
<sequence>MGYNYDSEGLKPYPINAYSFNPYDNHFKYPIYRRNVGEIIYSNSALRNRQTKFSHFCKAPRYKLKRIERKSKIPVFHKAPKIVEVPETREITRFVDNVKIVDIPIEQIRIIPKIKIRDVEKIRHVPGPIEYIDIEQERIIHKPYIKLIEKIREIPEIEDVNIEVPVYVPTPVGPPEDIYINVPLPYDVPQFCYKPDQNIINPISYPIPHNINHDPNIYINEGIINADFQDINQKKTHSVYPEKYDNRNNVDEWNRNYKKECDVPNNNIYDFDIYNNNIHDNFNVSEEIQNYCKYKNNDIPKEKQSYSKYLRNDEYHKNIKNNEYNTNAGNSFDKYYYPYSNHNDYNNENYENNKNYIYDNEQLSPNYNSNNNSVAELILIYAYTPFYIHISPFLFSIYLIFLFYINSYIHY</sequence>
<proteinExistence type="predicted"/>
<name>Q7RPB0_PLAYO</name>
<keyword evidence="3" id="KW-1185">Reference proteome</keyword>
<dbReference type="InParanoid" id="Q7RPB0"/>
<dbReference type="KEGG" id="pyo:PY17X_1028100"/>
<evidence type="ECO:0000313" key="2">
    <source>
        <dbReference type="EMBL" id="EAA20893.1"/>
    </source>
</evidence>
<reference evidence="2 3" key="1">
    <citation type="journal article" date="2002" name="Nature">
        <title>Genome sequence and comparative analysis of the model rodent malaria parasite Plasmodium yoelii yoelii.</title>
        <authorList>
            <person name="Carlton J.M."/>
            <person name="Angiuoli S.V."/>
            <person name="Suh B.B."/>
            <person name="Kooij T.W."/>
            <person name="Pertea M."/>
            <person name="Silva J.C."/>
            <person name="Ermolaeva M.D."/>
            <person name="Allen J.E."/>
            <person name="Selengut J.D."/>
            <person name="Koo H.L."/>
            <person name="Peterson J.D."/>
            <person name="Pop M."/>
            <person name="Kosack D.S."/>
            <person name="Shumway M.F."/>
            <person name="Bidwell S.L."/>
            <person name="Shallom S.J."/>
            <person name="van Aken S.E."/>
            <person name="Riedmuller S.B."/>
            <person name="Feldblyum T.V."/>
            <person name="Cho J.K."/>
            <person name="Quackenbush J."/>
            <person name="Sedegah M."/>
            <person name="Shoaibi A."/>
            <person name="Cummings L.M."/>
            <person name="Florens L."/>
            <person name="Yates J.R."/>
            <person name="Raine J.D."/>
            <person name="Sinden R.E."/>
            <person name="Harris M.A."/>
            <person name="Cunningham D.A."/>
            <person name="Preiser P.R."/>
            <person name="Bergman L.W."/>
            <person name="Vaidya A.B."/>
            <person name="van Lin L.H."/>
            <person name="Janse C.J."/>
            <person name="Waters A.P."/>
            <person name="Smith H.O."/>
            <person name="White O.R."/>
            <person name="Salzberg S.L."/>
            <person name="Venter J.C."/>
            <person name="Fraser C.M."/>
            <person name="Hoffman S.L."/>
            <person name="Gardner M.J."/>
            <person name="Carucci D.J."/>
        </authorList>
    </citation>
    <scope>NUCLEOTIDE SEQUENCE [LARGE SCALE GENOMIC DNA]</scope>
    <source>
        <strain evidence="2 3">17XNL</strain>
    </source>
</reference>
<dbReference type="AlphaFoldDB" id="Q7RPB0"/>
<gene>
    <name evidence="2" type="ORF">PY01549</name>
</gene>
<keyword evidence="1" id="KW-0472">Membrane</keyword>